<dbReference type="PANTHER" id="PTHR43413:SF8">
    <property type="entry name" value="HTH-TYPE TRANSCRIPTIONAL REGULATOR PTR1"/>
    <property type="match status" value="1"/>
</dbReference>
<keyword evidence="3" id="KW-0804">Transcription</keyword>
<name>A0A8F5GSA9_SACSH</name>
<evidence type="ECO:0000313" key="5">
    <source>
        <dbReference type="EMBL" id="QXJ27719.1"/>
    </source>
</evidence>
<organism evidence="5 6">
    <name type="scientific">Saccharolobus shibatae (strain ATCC 51178 / DSM 5389 / JCM 8931 / NBRC 15437 / B12)</name>
    <name type="common">Sulfolobus shibatae</name>
    <dbReference type="NCBI Taxonomy" id="523848"/>
    <lineage>
        <taxon>Archaea</taxon>
        <taxon>Thermoproteota</taxon>
        <taxon>Thermoprotei</taxon>
        <taxon>Sulfolobales</taxon>
        <taxon>Sulfolobaceae</taxon>
        <taxon>Saccharolobus</taxon>
    </lineage>
</organism>
<sequence>MEIVDKRILFYLLKDGRISQRRIASLLNLTPATLNYRFKRLTDSETLKGFKLYINPNFLGKYQLFIVFKNYNDINAEWISFKLKCLEWYNVYGIYASDNIELKDKINYMTKELGDPVLTYFPVQSLFKPSNLDKKIVDILRADPRVPSSDIAKKLGIKAKIIEKHIKYMRHRGLILIVPDIDLSKTDIVLFSMFSKNIDEISVILQECKLWQFTDGYAGITVCYADNIEMARKYIAAARNIDKSADVMIIYGYEFK</sequence>
<dbReference type="SMART" id="SM00344">
    <property type="entry name" value="HTH_ASNC"/>
    <property type="match status" value="1"/>
</dbReference>
<dbReference type="EMBL" id="CP077717">
    <property type="protein sequence ID" value="QXJ27719.1"/>
    <property type="molecule type" value="Genomic_DNA"/>
</dbReference>
<dbReference type="Pfam" id="PF13412">
    <property type="entry name" value="HTH_24"/>
    <property type="match status" value="2"/>
</dbReference>
<dbReference type="InterPro" id="IPR000485">
    <property type="entry name" value="AsnC-type_HTH_dom"/>
</dbReference>
<evidence type="ECO:0000256" key="1">
    <source>
        <dbReference type="ARBA" id="ARBA00023015"/>
    </source>
</evidence>
<evidence type="ECO:0000313" key="6">
    <source>
        <dbReference type="Proteomes" id="UP000694018"/>
    </source>
</evidence>
<dbReference type="GeneID" id="65562191"/>
<keyword evidence="1" id="KW-0805">Transcription regulation</keyword>
<dbReference type="InterPro" id="IPR050684">
    <property type="entry name" value="HTH-Siroheme_Decarb"/>
</dbReference>
<dbReference type="GO" id="GO:0043565">
    <property type="term" value="F:sequence-specific DNA binding"/>
    <property type="evidence" value="ECO:0007669"/>
    <property type="project" value="InterPro"/>
</dbReference>
<dbReference type="Proteomes" id="UP000694018">
    <property type="component" value="Chromosome"/>
</dbReference>
<dbReference type="OrthoDB" id="6995at2157"/>
<evidence type="ECO:0000256" key="3">
    <source>
        <dbReference type="ARBA" id="ARBA00023163"/>
    </source>
</evidence>
<protein>
    <submittedName>
        <fullName evidence="5">Transcriptional regulator</fullName>
    </submittedName>
</protein>
<dbReference type="PANTHER" id="PTHR43413">
    <property type="entry name" value="TRANSCRIPTIONAL REGULATOR, ASNC FAMILY"/>
    <property type="match status" value="1"/>
</dbReference>
<dbReference type="KEGG" id="sshi:J5U23_00586"/>
<proteinExistence type="predicted"/>
<feature type="domain" description="HTH asnC-type" evidence="4">
    <location>
        <begin position="1"/>
        <end position="62"/>
    </location>
</feature>
<keyword evidence="2" id="KW-0238">DNA-binding</keyword>
<accession>A0A8F5GSA9</accession>
<dbReference type="RefSeq" id="WP_218266929.1">
    <property type="nucleotide sequence ID" value="NZ_CP077717.1"/>
</dbReference>
<dbReference type="PROSITE" id="PS50956">
    <property type="entry name" value="HTH_ASNC_2"/>
    <property type="match status" value="1"/>
</dbReference>
<dbReference type="InterPro" id="IPR019888">
    <property type="entry name" value="Tscrpt_reg_AsnC-like"/>
</dbReference>
<reference evidence="5" key="1">
    <citation type="journal article" date="2021" name="Environ. Microbiol.">
        <title>New insights into the diversity and evolution of the archaeal mobilome from three complete genomes of Saccharolobus shibatae.</title>
        <authorList>
            <person name="Medvedeva S."/>
            <person name="Brandt D."/>
            <person name="Cvirkaite-Krupovic V."/>
            <person name="Liu Y."/>
            <person name="Severinov K."/>
            <person name="Ishino S."/>
            <person name="Ishino Y."/>
            <person name="Prangishvili D."/>
            <person name="Kalinowski J."/>
            <person name="Krupovic M."/>
        </authorList>
    </citation>
    <scope>NUCLEOTIDE SEQUENCE</scope>
    <source>
        <strain evidence="5">B12</strain>
    </source>
</reference>
<dbReference type="AlphaFoldDB" id="A0A8F5GSA9"/>
<gene>
    <name evidence="5" type="ORF">J5U23_00586</name>
</gene>
<evidence type="ECO:0000259" key="4">
    <source>
        <dbReference type="PROSITE" id="PS50956"/>
    </source>
</evidence>
<evidence type="ECO:0000256" key="2">
    <source>
        <dbReference type="ARBA" id="ARBA00023125"/>
    </source>
</evidence>